<dbReference type="SUPFAM" id="SSF47413">
    <property type="entry name" value="lambda repressor-like DNA-binding domains"/>
    <property type="match status" value="1"/>
</dbReference>
<name>A0A7U8C5I9_NEPCE</name>
<protein>
    <submittedName>
        <fullName evidence="3">Predicted plasmid maintenance system antidote protein</fullName>
    </submittedName>
</protein>
<reference evidence="3 4" key="1">
    <citation type="submission" date="2006-02" db="EMBL/GenBank/DDBJ databases">
        <authorList>
            <person name="Pinhassi J."/>
            <person name="Pedros-Alio C."/>
            <person name="Ferriera S."/>
            <person name="Johnson J."/>
            <person name="Kravitz S."/>
            <person name="Halpern A."/>
            <person name="Remington K."/>
            <person name="Beeson K."/>
            <person name="Tran B."/>
            <person name="Rogers Y.-H."/>
            <person name="Friedman R."/>
            <person name="Venter J.C."/>
        </authorList>
    </citation>
    <scope>NUCLEOTIDE SEQUENCE [LARGE SCALE GENOMIC DNA]</scope>
    <source>
        <strain evidence="3 4">MED92</strain>
    </source>
</reference>
<proteinExistence type="predicted"/>
<evidence type="ECO:0000256" key="1">
    <source>
        <dbReference type="ARBA" id="ARBA00023125"/>
    </source>
</evidence>
<dbReference type="InterPro" id="IPR010982">
    <property type="entry name" value="Lambda_DNA-bd_dom_sf"/>
</dbReference>
<dbReference type="GO" id="GO:0003677">
    <property type="term" value="F:DNA binding"/>
    <property type="evidence" value="ECO:0007669"/>
    <property type="project" value="UniProtKB-KW"/>
</dbReference>
<dbReference type="Gene3D" id="1.10.260.40">
    <property type="entry name" value="lambda repressor-like DNA-binding domains"/>
    <property type="match status" value="1"/>
</dbReference>
<dbReference type="OrthoDB" id="9798100at2"/>
<dbReference type="Proteomes" id="UP000002171">
    <property type="component" value="Unassembled WGS sequence"/>
</dbReference>
<feature type="domain" description="HTH cro/C1-type" evidence="2">
    <location>
        <begin position="27"/>
        <end position="69"/>
    </location>
</feature>
<dbReference type="PROSITE" id="PS50943">
    <property type="entry name" value="HTH_CROC1"/>
    <property type="match status" value="1"/>
</dbReference>
<comment type="caution">
    <text evidence="3">The sequence shown here is derived from an EMBL/GenBank/DDBJ whole genome shotgun (WGS) entry which is preliminary data.</text>
</comment>
<keyword evidence="4" id="KW-1185">Reference proteome</keyword>
<dbReference type="InterPro" id="IPR001387">
    <property type="entry name" value="Cro/C1-type_HTH"/>
</dbReference>
<dbReference type="PANTHER" id="PTHR36924:SF1">
    <property type="entry name" value="ANTITOXIN HIGA-1"/>
    <property type="match status" value="1"/>
</dbReference>
<sequence>MKILNGPPSVGEMIEELYLKPSRLDHSDAAEICQIDETLIGKIISGEEKIGYELAFKLAKGFNTTHSFWLNIQEDFDRADKGGSV</sequence>
<evidence type="ECO:0000259" key="2">
    <source>
        <dbReference type="PROSITE" id="PS50943"/>
    </source>
</evidence>
<dbReference type="RefSeq" id="WP_007021145.1">
    <property type="nucleotide sequence ID" value="NZ_CH724125.1"/>
</dbReference>
<evidence type="ECO:0000313" key="3">
    <source>
        <dbReference type="EMBL" id="EAR60246.1"/>
    </source>
</evidence>
<dbReference type="PANTHER" id="PTHR36924">
    <property type="entry name" value="ANTITOXIN HIGA-1"/>
    <property type="match status" value="1"/>
</dbReference>
<accession>A0A7U8C5I9</accession>
<organism evidence="3 4">
    <name type="scientific">Neptuniibacter caesariensis</name>
    <dbReference type="NCBI Taxonomy" id="207954"/>
    <lineage>
        <taxon>Bacteria</taxon>
        <taxon>Pseudomonadati</taxon>
        <taxon>Pseudomonadota</taxon>
        <taxon>Gammaproteobacteria</taxon>
        <taxon>Oceanospirillales</taxon>
        <taxon>Oceanospirillaceae</taxon>
        <taxon>Neptuniibacter</taxon>
    </lineage>
</organism>
<gene>
    <name evidence="3" type="ORF">MED92_17404</name>
</gene>
<dbReference type="NCBIfam" id="TIGR02607">
    <property type="entry name" value="antidote_HigA"/>
    <property type="match status" value="1"/>
</dbReference>
<keyword evidence="1" id="KW-0238">DNA-binding</keyword>
<dbReference type="InterPro" id="IPR013430">
    <property type="entry name" value="Toxin_antidote_HigA"/>
</dbReference>
<dbReference type="EMBL" id="AAOW01000021">
    <property type="protein sequence ID" value="EAR60246.1"/>
    <property type="molecule type" value="Genomic_DNA"/>
</dbReference>
<evidence type="ECO:0000313" key="4">
    <source>
        <dbReference type="Proteomes" id="UP000002171"/>
    </source>
</evidence>
<dbReference type="AlphaFoldDB" id="A0A7U8C5I9"/>